<dbReference type="Proteomes" id="UP001642360">
    <property type="component" value="Unassembled WGS sequence"/>
</dbReference>
<name>A0ABC8US92_9AQUA</name>
<keyword evidence="2" id="KW-1185">Reference proteome</keyword>
<proteinExistence type="predicted"/>
<dbReference type="AlphaFoldDB" id="A0ABC8US92"/>
<evidence type="ECO:0000313" key="2">
    <source>
        <dbReference type="Proteomes" id="UP001642360"/>
    </source>
</evidence>
<reference evidence="1 2" key="1">
    <citation type="submission" date="2024-02" db="EMBL/GenBank/DDBJ databases">
        <authorList>
            <person name="Vignale AGUSTIN F."/>
            <person name="Sosa J E."/>
            <person name="Modenutti C."/>
        </authorList>
    </citation>
    <scope>NUCLEOTIDE SEQUENCE [LARGE SCALE GENOMIC DNA]</scope>
</reference>
<gene>
    <name evidence="1" type="ORF">ILEXP_LOCUS54247</name>
</gene>
<sequence length="144" mass="15543">MEPKNDNQFVVTTPVPSPFSPTMFPNGPMTCVKLNETNYVLWSRSVQVFLKGTTFEKYLVDTKPKEDTIGYDQWEDEDAQIISLVLNNMECATLSTGSSGIDRGLSIDNSALVVSTGHNDSTQGGRDNCGGLGSCTGGQIGSRL</sequence>
<dbReference type="EMBL" id="CAUOFW020008824">
    <property type="protein sequence ID" value="CAK9183947.1"/>
    <property type="molecule type" value="Genomic_DNA"/>
</dbReference>
<protein>
    <recommendedName>
        <fullName evidence="3">Retrotransposon Copia-like N-terminal domain-containing protein</fullName>
    </recommendedName>
</protein>
<evidence type="ECO:0000313" key="1">
    <source>
        <dbReference type="EMBL" id="CAK9183947.1"/>
    </source>
</evidence>
<organism evidence="1 2">
    <name type="scientific">Ilex paraguariensis</name>
    <name type="common">yerba mate</name>
    <dbReference type="NCBI Taxonomy" id="185542"/>
    <lineage>
        <taxon>Eukaryota</taxon>
        <taxon>Viridiplantae</taxon>
        <taxon>Streptophyta</taxon>
        <taxon>Embryophyta</taxon>
        <taxon>Tracheophyta</taxon>
        <taxon>Spermatophyta</taxon>
        <taxon>Magnoliopsida</taxon>
        <taxon>eudicotyledons</taxon>
        <taxon>Gunneridae</taxon>
        <taxon>Pentapetalae</taxon>
        <taxon>asterids</taxon>
        <taxon>campanulids</taxon>
        <taxon>Aquifoliales</taxon>
        <taxon>Aquifoliaceae</taxon>
        <taxon>Ilex</taxon>
    </lineage>
</organism>
<accession>A0ABC8US92</accession>
<comment type="caution">
    <text evidence="1">The sequence shown here is derived from an EMBL/GenBank/DDBJ whole genome shotgun (WGS) entry which is preliminary data.</text>
</comment>
<evidence type="ECO:0008006" key="3">
    <source>
        <dbReference type="Google" id="ProtNLM"/>
    </source>
</evidence>